<dbReference type="PANTHER" id="PTHR34512:SF30">
    <property type="entry name" value="OUTER MEMBRANE PROTEIN ASSEMBLY FACTOR BAMB"/>
    <property type="match status" value="1"/>
</dbReference>
<evidence type="ECO:0000256" key="1">
    <source>
        <dbReference type="SAM" id="MobiDB-lite"/>
    </source>
</evidence>
<dbReference type="InterPro" id="IPR011047">
    <property type="entry name" value="Quinoprotein_ADH-like_sf"/>
</dbReference>
<feature type="transmembrane region" description="Helical" evidence="2">
    <location>
        <begin position="80"/>
        <end position="101"/>
    </location>
</feature>
<gene>
    <name evidence="4" type="ORF">GCM10010347_48120</name>
</gene>
<evidence type="ECO:0000313" key="4">
    <source>
        <dbReference type="EMBL" id="GHB72213.1"/>
    </source>
</evidence>
<dbReference type="InterPro" id="IPR015943">
    <property type="entry name" value="WD40/YVTN_repeat-like_dom_sf"/>
</dbReference>
<feature type="region of interest" description="Disordered" evidence="1">
    <location>
        <begin position="104"/>
        <end position="153"/>
    </location>
</feature>
<dbReference type="Gene3D" id="2.130.10.10">
    <property type="entry name" value="YVTN repeat-like/Quinoprotein amine dehydrogenase"/>
    <property type="match status" value="1"/>
</dbReference>
<sequence>MTEPPQPPPNQPPPPSGYGHLPGPPQPGYVPPPGGNPYAQQPATAPQQQFPQPGYGFPPPPQGVPGAPGAPGVPGNRKPVVIIAAAVAATLVLGTGAYFAFGRDGGGSPKQPVAQGSTSADDKPSGSPSVDTGDGSGNGAGEQQDFNAGRGPGEDKVLWYKSAKIDGPGAGIPSKGQWVVGDSVVKAVGKSLVGYQVTDGKQKWKLDFPSDVCGSTDQTTGDGKTAVLLKQDDSDTADCNQLKLIDLKSGKEGWTKTVEQQNLFDTAISAYPSIVGDTVTVNRLISSTAYKISTGDKLFTGNVPEGCKPHAYIGGGTKMIGLATCEDADRTAEVQGADPATGKKSWTYRLPKGFTVSSVYSVDPLVIDVGNRDTKQRAILSLGPDGQKRASMSAEGSFGICPGGDEGRQGCGTSAVADDTLYLATASATGGKSNEIVAFDLGSGKAKWRTPSGDNTFLAPLGAEKGRLIAYRKSLSSDKGGEIVAVPAAGGNPTVLLHNPSGAASKVESAFYSPELDYVDGRFFLSVTRLQADGKDEKLLMAFGK</sequence>
<keyword evidence="5" id="KW-1185">Reference proteome</keyword>
<dbReference type="InterPro" id="IPR002372">
    <property type="entry name" value="PQQ_rpt_dom"/>
</dbReference>
<dbReference type="EMBL" id="BMVP01000011">
    <property type="protein sequence ID" value="GHB72213.1"/>
    <property type="molecule type" value="Genomic_DNA"/>
</dbReference>
<keyword evidence="2" id="KW-0472">Membrane</keyword>
<feature type="compositionally biased region" description="Pro residues" evidence="1">
    <location>
        <begin position="1"/>
        <end position="35"/>
    </location>
</feature>
<name>A0ABQ3F1W3_9ACTN</name>
<keyword evidence="2" id="KW-0812">Transmembrane</keyword>
<dbReference type="PANTHER" id="PTHR34512">
    <property type="entry name" value="CELL SURFACE PROTEIN"/>
    <property type="match status" value="1"/>
</dbReference>
<organism evidence="4 5">
    <name type="scientific">Streptomyces cirratus</name>
    <dbReference type="NCBI Taxonomy" id="68187"/>
    <lineage>
        <taxon>Bacteria</taxon>
        <taxon>Bacillati</taxon>
        <taxon>Actinomycetota</taxon>
        <taxon>Actinomycetes</taxon>
        <taxon>Kitasatosporales</taxon>
        <taxon>Streptomycetaceae</taxon>
        <taxon>Streptomyces</taxon>
    </lineage>
</organism>
<dbReference type="Proteomes" id="UP000642673">
    <property type="component" value="Unassembled WGS sequence"/>
</dbReference>
<reference evidence="5" key="1">
    <citation type="journal article" date="2019" name="Int. J. Syst. Evol. Microbiol.">
        <title>The Global Catalogue of Microorganisms (GCM) 10K type strain sequencing project: providing services to taxonomists for standard genome sequencing and annotation.</title>
        <authorList>
            <consortium name="The Broad Institute Genomics Platform"/>
            <consortium name="The Broad Institute Genome Sequencing Center for Infectious Disease"/>
            <person name="Wu L."/>
            <person name="Ma J."/>
        </authorList>
    </citation>
    <scope>NUCLEOTIDE SEQUENCE [LARGE SCALE GENOMIC DNA]</scope>
    <source>
        <strain evidence="5">JCM 4738</strain>
    </source>
</reference>
<feature type="region of interest" description="Disordered" evidence="1">
    <location>
        <begin position="1"/>
        <end position="72"/>
    </location>
</feature>
<dbReference type="Pfam" id="PF13360">
    <property type="entry name" value="PQQ_2"/>
    <property type="match status" value="1"/>
</dbReference>
<dbReference type="RefSeq" id="WP_190186302.1">
    <property type="nucleotide sequence ID" value="NZ_BMVP01000011.1"/>
</dbReference>
<protein>
    <recommendedName>
        <fullName evidence="3">Pyrrolo-quinoline quinone repeat domain-containing protein</fullName>
    </recommendedName>
</protein>
<keyword evidence="2" id="KW-1133">Transmembrane helix</keyword>
<feature type="compositionally biased region" description="Low complexity" evidence="1">
    <location>
        <begin position="36"/>
        <end position="55"/>
    </location>
</feature>
<dbReference type="SUPFAM" id="SSF81995">
    <property type="entry name" value="beta-sandwich domain of Sec23/24"/>
    <property type="match status" value="1"/>
</dbReference>
<accession>A0ABQ3F1W3</accession>
<evidence type="ECO:0000256" key="2">
    <source>
        <dbReference type="SAM" id="Phobius"/>
    </source>
</evidence>
<dbReference type="SUPFAM" id="SSF50998">
    <property type="entry name" value="Quinoprotein alcohol dehydrogenase-like"/>
    <property type="match status" value="2"/>
</dbReference>
<evidence type="ECO:0000313" key="5">
    <source>
        <dbReference type="Proteomes" id="UP000642673"/>
    </source>
</evidence>
<comment type="caution">
    <text evidence="4">The sequence shown here is derived from an EMBL/GenBank/DDBJ whole genome shotgun (WGS) entry which is preliminary data.</text>
</comment>
<evidence type="ECO:0000259" key="3">
    <source>
        <dbReference type="Pfam" id="PF13360"/>
    </source>
</evidence>
<feature type="domain" description="Pyrrolo-quinoline quinone repeat" evidence="3">
    <location>
        <begin position="155"/>
        <end position="298"/>
    </location>
</feature>
<proteinExistence type="predicted"/>